<feature type="signal peptide" evidence="1">
    <location>
        <begin position="1"/>
        <end position="25"/>
    </location>
</feature>
<evidence type="ECO:0000256" key="1">
    <source>
        <dbReference type="SAM" id="SignalP"/>
    </source>
</evidence>
<dbReference type="Proteomes" id="UP000595618">
    <property type="component" value="Chromosome"/>
</dbReference>
<evidence type="ECO:0000313" key="2">
    <source>
        <dbReference type="EMBL" id="QQG45524.1"/>
    </source>
</evidence>
<sequence>MRLKFIVVLAVVFLAVMALATPVFAHHPSEAATADSLCRDVKRGRNAFGYVVPNGDQPLSKLIAENRVGIRALKRALEMSRQAGTTGRRITGACLDDTDLVFNFEDVDSVSAVLAVFQRNLMTLKCLRSYPQERFGEKRYCSY</sequence>
<keyword evidence="1" id="KW-0732">Signal</keyword>
<accession>A0A7T5RK16</accession>
<dbReference type="AlphaFoldDB" id="A0A7T5RK16"/>
<proteinExistence type="predicted"/>
<dbReference type="EMBL" id="CP066690">
    <property type="protein sequence ID" value="QQG45524.1"/>
    <property type="molecule type" value="Genomic_DNA"/>
</dbReference>
<gene>
    <name evidence="2" type="ORF">HYW89_01125</name>
</gene>
<name>A0A7T5RK16_9BACT</name>
<protein>
    <submittedName>
        <fullName evidence="2">Uncharacterized protein</fullName>
    </submittedName>
</protein>
<evidence type="ECO:0000313" key="3">
    <source>
        <dbReference type="Proteomes" id="UP000595618"/>
    </source>
</evidence>
<feature type="chain" id="PRO_5032920543" evidence="1">
    <location>
        <begin position="26"/>
        <end position="143"/>
    </location>
</feature>
<reference evidence="2 3" key="1">
    <citation type="submission" date="2020-07" db="EMBL/GenBank/DDBJ databases">
        <title>Huge and variable diversity of episymbiotic CPR bacteria and DPANN archaea in groundwater ecosystems.</title>
        <authorList>
            <person name="He C.Y."/>
            <person name="Keren R."/>
            <person name="Whittaker M."/>
            <person name="Farag I.F."/>
            <person name="Doudna J."/>
            <person name="Cate J.H.D."/>
            <person name="Banfield J.F."/>
        </authorList>
    </citation>
    <scope>NUCLEOTIDE SEQUENCE [LARGE SCALE GENOMIC DNA]</scope>
    <source>
        <strain evidence="2">NC_groundwater_541_Ag_S-0.1um_46_50</strain>
    </source>
</reference>
<organism evidence="2 3">
    <name type="scientific">Candidatus Sungiibacteriota bacterium</name>
    <dbReference type="NCBI Taxonomy" id="2750080"/>
    <lineage>
        <taxon>Bacteria</taxon>
        <taxon>Candidatus Sungiibacteriota</taxon>
    </lineage>
</organism>